<keyword evidence="1" id="KW-0732">Signal</keyword>
<feature type="signal peptide" evidence="1">
    <location>
        <begin position="1"/>
        <end position="27"/>
    </location>
</feature>
<gene>
    <name evidence="2" type="ORF">D3871_00710</name>
</gene>
<name>A0A3A3G507_9BURK</name>
<dbReference type="EMBL" id="QYUO01000001">
    <property type="protein sequence ID" value="RJF97215.1"/>
    <property type="molecule type" value="Genomic_DNA"/>
</dbReference>
<dbReference type="RefSeq" id="WP_119767166.1">
    <property type="nucleotide sequence ID" value="NZ_QYUO01000001.1"/>
</dbReference>
<dbReference type="InterPro" id="IPR021675">
    <property type="entry name" value="DUF3261"/>
</dbReference>
<dbReference type="PROSITE" id="PS51257">
    <property type="entry name" value="PROKAR_LIPOPROTEIN"/>
    <property type="match status" value="1"/>
</dbReference>
<proteinExistence type="predicted"/>
<feature type="chain" id="PRO_5017389432" evidence="1">
    <location>
        <begin position="28"/>
        <end position="184"/>
    </location>
</feature>
<organism evidence="2 3">
    <name type="scientific">Noviherbaspirillum saxi</name>
    <dbReference type="NCBI Taxonomy" id="2320863"/>
    <lineage>
        <taxon>Bacteria</taxon>
        <taxon>Pseudomonadati</taxon>
        <taxon>Pseudomonadota</taxon>
        <taxon>Betaproteobacteria</taxon>
        <taxon>Burkholderiales</taxon>
        <taxon>Oxalobacteraceae</taxon>
        <taxon>Noviherbaspirillum</taxon>
    </lineage>
</organism>
<dbReference type="Pfam" id="PF11659">
    <property type="entry name" value="DUF3261"/>
    <property type="match status" value="1"/>
</dbReference>
<sequence>MKLLHSLFCTGTAMLLAACTAPTQQQAARLGLRLPPAALGASISLQQHLSVEREGRTDHLDAALEIDEDHVGLIGLAMGQRVMSLNYDGKVLKTWRHALLPAPVRGEDVLEDIQLTYWPADSIRAALPPGWRIEDHGRRRTLWSGDTPVAIIEYSAEPRWSGKVLLSNLRYHYRLTIQSVPNGQ</sequence>
<evidence type="ECO:0000256" key="1">
    <source>
        <dbReference type="SAM" id="SignalP"/>
    </source>
</evidence>
<dbReference type="AlphaFoldDB" id="A0A3A3G507"/>
<accession>A0A3A3G507</accession>
<protein>
    <submittedName>
        <fullName evidence="2">DUF3261 domain-containing protein</fullName>
    </submittedName>
</protein>
<evidence type="ECO:0000313" key="2">
    <source>
        <dbReference type="EMBL" id="RJF97215.1"/>
    </source>
</evidence>
<comment type="caution">
    <text evidence="2">The sequence shown here is derived from an EMBL/GenBank/DDBJ whole genome shotgun (WGS) entry which is preliminary data.</text>
</comment>
<dbReference type="Proteomes" id="UP000265955">
    <property type="component" value="Unassembled WGS sequence"/>
</dbReference>
<reference evidence="3" key="1">
    <citation type="submission" date="2018-09" db="EMBL/GenBank/DDBJ databases">
        <authorList>
            <person name="Zhu H."/>
        </authorList>
    </citation>
    <scope>NUCLEOTIDE SEQUENCE [LARGE SCALE GENOMIC DNA]</scope>
    <source>
        <strain evidence="3">K1R23-30</strain>
    </source>
</reference>
<evidence type="ECO:0000313" key="3">
    <source>
        <dbReference type="Proteomes" id="UP000265955"/>
    </source>
</evidence>
<dbReference type="OrthoDB" id="6228084at2"/>
<keyword evidence="3" id="KW-1185">Reference proteome</keyword>